<organism evidence="3 4">
    <name type="scientific">Phormidium pseudopriestleyi FRX01</name>
    <dbReference type="NCBI Taxonomy" id="1759528"/>
    <lineage>
        <taxon>Bacteria</taxon>
        <taxon>Bacillati</taxon>
        <taxon>Cyanobacteriota</taxon>
        <taxon>Cyanophyceae</taxon>
        <taxon>Oscillatoriophycideae</taxon>
        <taxon>Oscillatoriales</taxon>
        <taxon>Oscillatoriaceae</taxon>
        <taxon>Phormidium</taxon>
    </lineage>
</organism>
<keyword evidence="2" id="KW-0812">Transmembrane</keyword>
<keyword evidence="2" id="KW-0472">Membrane</keyword>
<feature type="transmembrane region" description="Helical" evidence="2">
    <location>
        <begin position="371"/>
        <end position="391"/>
    </location>
</feature>
<protein>
    <submittedName>
        <fullName evidence="3">Uncharacterized protein</fullName>
    </submittedName>
</protein>
<evidence type="ECO:0000256" key="2">
    <source>
        <dbReference type="SAM" id="Phobius"/>
    </source>
</evidence>
<accession>A0ABS3FNW6</accession>
<evidence type="ECO:0000256" key="1">
    <source>
        <dbReference type="SAM" id="Coils"/>
    </source>
</evidence>
<reference evidence="3 4" key="1">
    <citation type="submission" date="2021-03" db="EMBL/GenBank/DDBJ databases">
        <title>Metabolic Capacity of the Antarctic Cyanobacterium Phormidium pseudopriestleyi that Sustains Oxygenic Photosynthesis in the Presence of Hydrogen Sulfide.</title>
        <authorList>
            <person name="Lumian J.E."/>
            <person name="Jungblut A.D."/>
            <person name="Dillon M.L."/>
            <person name="Hawes I."/>
            <person name="Doran P.T."/>
            <person name="Mackey T.J."/>
            <person name="Dick G.J."/>
            <person name="Grettenberger C.L."/>
            <person name="Sumner D.Y."/>
        </authorList>
    </citation>
    <scope>NUCLEOTIDE SEQUENCE [LARGE SCALE GENOMIC DNA]</scope>
    <source>
        <strain evidence="3 4">FRX01</strain>
    </source>
</reference>
<evidence type="ECO:0000313" key="4">
    <source>
        <dbReference type="Proteomes" id="UP000664844"/>
    </source>
</evidence>
<keyword evidence="1" id="KW-0175">Coiled coil</keyword>
<evidence type="ECO:0000313" key="3">
    <source>
        <dbReference type="EMBL" id="MBO0348296.1"/>
    </source>
</evidence>
<dbReference type="RefSeq" id="WP_207086849.1">
    <property type="nucleotide sequence ID" value="NZ_JAFLQW010000103.1"/>
</dbReference>
<dbReference type="Proteomes" id="UP000664844">
    <property type="component" value="Unassembled WGS sequence"/>
</dbReference>
<proteinExistence type="predicted"/>
<gene>
    <name evidence="3" type="ORF">J0895_04090</name>
</gene>
<feature type="transmembrane region" description="Helical" evidence="2">
    <location>
        <begin position="411"/>
        <end position="432"/>
    </location>
</feature>
<keyword evidence="2" id="KW-1133">Transmembrane helix</keyword>
<comment type="caution">
    <text evidence="3">The sequence shown here is derived from an EMBL/GenBank/DDBJ whole genome shotgun (WGS) entry which is preliminary data.</text>
</comment>
<sequence>MLEINAPNLYLFSYHLKEGLGISLENSQRNYHSVLEKIVGDISGLIPDAIALDSQKTFLDVQSQPTADFKFKGTLHNHAILGRYLRRSLHDSYALIFDGSVQERYNAHQVQSLLSTLKPLTLDPDSPNNLGQTWLISGVWEHGNSTQIEKLAEESYKTLISPEGWHHQAAGDYVGVKLHEFWRTSGGKTRETIEGNSYLLLVLYPDRETFQAGWGFYEQWQEVLLSRHRIVWTDYNSQWLKQQLINQYQQIEAIADYSALSLHLLKTTMHTLSRLLGGLTSLERHLNSMEIQLENYDQYCHQLEQDADGLGLTDLAFLKKFSASVKESYIPRLQGDINEFRLNLERIQTLTQMLQGQVEIRQAQRDRTVKTAVGILGVGLGTGCIVAVASMTHPPVPSVNPGTNSGLTGVLLLSVICGGVASLVTFLAIVLWQKLGK</sequence>
<dbReference type="EMBL" id="JAFLQW010000103">
    <property type="protein sequence ID" value="MBO0348296.1"/>
    <property type="molecule type" value="Genomic_DNA"/>
</dbReference>
<name>A0ABS3FNW6_9CYAN</name>
<keyword evidence="4" id="KW-1185">Reference proteome</keyword>
<feature type="coiled-coil region" evidence="1">
    <location>
        <begin position="279"/>
        <end position="306"/>
    </location>
</feature>